<dbReference type="AlphaFoldDB" id="A0A1R0H0F4"/>
<accession>A0A1R0H0F4</accession>
<dbReference type="GO" id="GO:0003676">
    <property type="term" value="F:nucleic acid binding"/>
    <property type="evidence" value="ECO:0007669"/>
    <property type="project" value="InterPro"/>
</dbReference>
<dbReference type="OrthoDB" id="2423195at2759"/>
<gene>
    <name evidence="3" type="ORF">AYI68_g3248</name>
</gene>
<dbReference type="EMBL" id="LSSL01001360">
    <property type="protein sequence ID" value="OLY82626.1"/>
    <property type="molecule type" value="Genomic_DNA"/>
</dbReference>
<sequence>MLSIYRLGCLPESSSTGCRLGRDSDDCVSENGACSPFLSRILQRFVDLLMKVRHSGIEEVIRSLKKLSISDPEKKETPIEWVKQPLQILSGHLDEDVEKLMTTFTAHVKSMGIDLENSEMISYFKEYLKDEALRLAKTLKCSIVDSNRILDKDLSRVNEVMDYFIIEEERKKNFGLPYNTDNKVQNNTALKENISRRNIDRKIKALITPAIMGLNNVRCFRCGLLGQYSRDCTVGKDDTKNISSLETSPYPGSSISRKISFSTEVSAPENKRLYLRNTSTPIRKLLKKSANVNLVEIRKHIKNENEVTAITGNAGINEINTKFQYDSGAAVNLTSEQMDNHLNLEPVEGKLN</sequence>
<dbReference type="GO" id="GO:0008270">
    <property type="term" value="F:zinc ion binding"/>
    <property type="evidence" value="ECO:0007669"/>
    <property type="project" value="UniProtKB-KW"/>
</dbReference>
<dbReference type="InterPro" id="IPR001878">
    <property type="entry name" value="Znf_CCHC"/>
</dbReference>
<protein>
    <recommendedName>
        <fullName evidence="2">CCHC-type domain-containing protein</fullName>
    </recommendedName>
</protein>
<dbReference type="PROSITE" id="PS50158">
    <property type="entry name" value="ZF_CCHC"/>
    <property type="match status" value="1"/>
</dbReference>
<keyword evidence="4" id="KW-1185">Reference proteome</keyword>
<organism evidence="3 4">
    <name type="scientific">Smittium mucronatum</name>
    <dbReference type="NCBI Taxonomy" id="133383"/>
    <lineage>
        <taxon>Eukaryota</taxon>
        <taxon>Fungi</taxon>
        <taxon>Fungi incertae sedis</taxon>
        <taxon>Zoopagomycota</taxon>
        <taxon>Kickxellomycotina</taxon>
        <taxon>Harpellomycetes</taxon>
        <taxon>Harpellales</taxon>
        <taxon>Legeriomycetaceae</taxon>
        <taxon>Smittium</taxon>
    </lineage>
</organism>
<name>A0A1R0H0F4_9FUNG</name>
<keyword evidence="1" id="KW-0862">Zinc</keyword>
<evidence type="ECO:0000313" key="4">
    <source>
        <dbReference type="Proteomes" id="UP000187455"/>
    </source>
</evidence>
<evidence type="ECO:0000259" key="2">
    <source>
        <dbReference type="PROSITE" id="PS50158"/>
    </source>
</evidence>
<proteinExistence type="predicted"/>
<evidence type="ECO:0000313" key="3">
    <source>
        <dbReference type="EMBL" id="OLY82626.1"/>
    </source>
</evidence>
<evidence type="ECO:0000256" key="1">
    <source>
        <dbReference type="PROSITE-ProRule" id="PRU00047"/>
    </source>
</evidence>
<keyword evidence="1" id="KW-0479">Metal-binding</keyword>
<keyword evidence="1" id="KW-0863">Zinc-finger</keyword>
<feature type="domain" description="CCHC-type" evidence="2">
    <location>
        <begin position="218"/>
        <end position="232"/>
    </location>
</feature>
<comment type="caution">
    <text evidence="3">The sequence shown here is derived from an EMBL/GenBank/DDBJ whole genome shotgun (WGS) entry which is preliminary data.</text>
</comment>
<dbReference type="Proteomes" id="UP000187455">
    <property type="component" value="Unassembled WGS sequence"/>
</dbReference>
<reference evidence="3 4" key="1">
    <citation type="journal article" date="2016" name="Mol. Biol. Evol.">
        <title>Genome-Wide Survey of Gut Fungi (Harpellales) Reveals the First Horizontally Transferred Ubiquitin Gene from a Mosquito Host.</title>
        <authorList>
            <person name="Wang Y."/>
            <person name="White M.M."/>
            <person name="Kvist S."/>
            <person name="Moncalvo J.M."/>
        </authorList>
    </citation>
    <scope>NUCLEOTIDE SEQUENCE [LARGE SCALE GENOMIC DNA]</scope>
    <source>
        <strain evidence="3 4">ALG-7-W6</strain>
    </source>
</reference>